<dbReference type="EMBL" id="BAABKG010000005">
    <property type="protein sequence ID" value="GAA5154826.1"/>
    <property type="molecule type" value="Genomic_DNA"/>
</dbReference>
<evidence type="ECO:0000313" key="4">
    <source>
        <dbReference type="Proteomes" id="UP001500221"/>
    </source>
</evidence>
<protein>
    <recommendedName>
        <fullName evidence="5">Oligosaccharide repeat unit polymerase</fullName>
    </recommendedName>
</protein>
<keyword evidence="4" id="KW-1185">Reference proteome</keyword>
<feature type="transmembrane region" description="Helical" evidence="2">
    <location>
        <begin position="171"/>
        <end position="202"/>
    </location>
</feature>
<evidence type="ECO:0000256" key="2">
    <source>
        <dbReference type="SAM" id="Phobius"/>
    </source>
</evidence>
<name>A0ABP9Q056_9ACTN</name>
<feature type="compositionally biased region" description="Low complexity" evidence="1">
    <location>
        <begin position="450"/>
        <end position="460"/>
    </location>
</feature>
<feature type="transmembrane region" description="Helical" evidence="2">
    <location>
        <begin position="409"/>
        <end position="433"/>
    </location>
</feature>
<dbReference type="Proteomes" id="UP001500221">
    <property type="component" value="Unassembled WGS sequence"/>
</dbReference>
<evidence type="ECO:0000313" key="3">
    <source>
        <dbReference type="EMBL" id="GAA5154826.1"/>
    </source>
</evidence>
<evidence type="ECO:0000256" key="1">
    <source>
        <dbReference type="SAM" id="MobiDB-lite"/>
    </source>
</evidence>
<sequence length="467" mass="49567">MTWTLAAGLLLLLASPALLRRRYDQQWLMRPVSWLALTAVGYQGVSEVVIRLTDADQLVAYRPSRAAVDNGMVVAGLALLALTIGYLVAHPPAPVEVDVDTGDLARALDWRIFAVLTVPLVLTTASGRGYSSGQPLDTQGAIDAGGLGSQFFVPMVILTAFAYLLRHPRQYAFVLVAQSIGLAVAGQRLEVLVAAAALTALAMRVGLRPGRRQLVVTVAVALAAVVAINSVRTTAGREVFQSDSGFAARFDALREGLTNPTATSDLGPGALAEAALRLDSASWTGAVYEALHEPGVKPAGAHLIRGAVLTSVPSVLFPSKTTVLTELDRSPEAATIVALRMERVDYLPGHLTLFYGALGLWGLLLFNLLVGMALGLLERAALRRASPVAIVGLLTLLQSALFYERGIDYYLLAGRSFFVLAVLVYVLGAVVGYRAGPRAQDPGRLGPTGSPRRPTPAVRRPSVRPRS</sequence>
<keyword evidence="2" id="KW-1133">Transmembrane helix</keyword>
<keyword evidence="2" id="KW-0812">Transmembrane</keyword>
<feature type="transmembrane region" description="Helical" evidence="2">
    <location>
        <begin position="142"/>
        <end position="165"/>
    </location>
</feature>
<evidence type="ECO:0008006" key="5">
    <source>
        <dbReference type="Google" id="ProtNLM"/>
    </source>
</evidence>
<feature type="transmembrane region" description="Helical" evidence="2">
    <location>
        <begin position="353"/>
        <end position="377"/>
    </location>
</feature>
<comment type="caution">
    <text evidence="3">The sequence shown here is derived from an EMBL/GenBank/DDBJ whole genome shotgun (WGS) entry which is preliminary data.</text>
</comment>
<reference evidence="4" key="1">
    <citation type="journal article" date="2019" name="Int. J. Syst. Evol. Microbiol.">
        <title>The Global Catalogue of Microorganisms (GCM) 10K type strain sequencing project: providing services to taxonomists for standard genome sequencing and annotation.</title>
        <authorList>
            <consortium name="The Broad Institute Genomics Platform"/>
            <consortium name="The Broad Institute Genome Sequencing Center for Infectious Disease"/>
            <person name="Wu L."/>
            <person name="Ma J."/>
        </authorList>
    </citation>
    <scope>NUCLEOTIDE SEQUENCE [LARGE SCALE GENOMIC DNA]</scope>
    <source>
        <strain evidence="4">JCM 18459</strain>
    </source>
</reference>
<organism evidence="3 4">
    <name type="scientific">Nocardioides marinquilinus</name>
    <dbReference type="NCBI Taxonomy" id="1210400"/>
    <lineage>
        <taxon>Bacteria</taxon>
        <taxon>Bacillati</taxon>
        <taxon>Actinomycetota</taxon>
        <taxon>Actinomycetes</taxon>
        <taxon>Propionibacteriales</taxon>
        <taxon>Nocardioidaceae</taxon>
        <taxon>Nocardioides</taxon>
    </lineage>
</organism>
<feature type="region of interest" description="Disordered" evidence="1">
    <location>
        <begin position="440"/>
        <end position="467"/>
    </location>
</feature>
<accession>A0ABP9Q056</accession>
<feature type="transmembrane region" description="Helical" evidence="2">
    <location>
        <begin position="71"/>
        <end position="90"/>
    </location>
</feature>
<feature type="transmembrane region" description="Helical" evidence="2">
    <location>
        <begin position="384"/>
        <end position="403"/>
    </location>
</feature>
<feature type="transmembrane region" description="Helical" evidence="2">
    <location>
        <begin position="214"/>
        <end position="231"/>
    </location>
</feature>
<keyword evidence="2" id="KW-0472">Membrane</keyword>
<gene>
    <name evidence="3" type="ORF">GCM10023340_38990</name>
</gene>
<feature type="transmembrane region" description="Helical" evidence="2">
    <location>
        <begin position="110"/>
        <end position="130"/>
    </location>
</feature>
<proteinExistence type="predicted"/>